<organism evidence="2 3">
    <name type="scientific">Popillia japonica</name>
    <name type="common">Japanese beetle</name>
    <dbReference type="NCBI Taxonomy" id="7064"/>
    <lineage>
        <taxon>Eukaryota</taxon>
        <taxon>Metazoa</taxon>
        <taxon>Ecdysozoa</taxon>
        <taxon>Arthropoda</taxon>
        <taxon>Hexapoda</taxon>
        <taxon>Insecta</taxon>
        <taxon>Pterygota</taxon>
        <taxon>Neoptera</taxon>
        <taxon>Endopterygota</taxon>
        <taxon>Coleoptera</taxon>
        <taxon>Polyphaga</taxon>
        <taxon>Scarabaeiformia</taxon>
        <taxon>Scarabaeidae</taxon>
        <taxon>Rutelinae</taxon>
        <taxon>Popillia</taxon>
    </lineage>
</organism>
<sequence>MVEGIPISVRDVQNKLERDCETCIQGNMVEGIPISVRDVQNKLERDCETCIQEDAHTNNCPSFYDQNSSEDENNFEDEQKNDTNQDVEDLPKENENRRERKIPVWHSDYDFSALALSVCELGEIPKTLEEVEHSVEKENWKKAAQEELSLIVGIRLEFAIHCIVAC</sequence>
<comment type="caution">
    <text evidence="2">The sequence shown here is derived from an EMBL/GenBank/DDBJ whole genome shotgun (WGS) entry which is preliminary data.</text>
</comment>
<dbReference type="AlphaFoldDB" id="A0AAW1LEQ8"/>
<dbReference type="EMBL" id="JASPKY010000122">
    <property type="protein sequence ID" value="KAK9732071.1"/>
    <property type="molecule type" value="Genomic_DNA"/>
</dbReference>
<feature type="compositionally biased region" description="Basic and acidic residues" evidence="1">
    <location>
        <begin position="77"/>
        <end position="99"/>
    </location>
</feature>
<dbReference type="Proteomes" id="UP001458880">
    <property type="component" value="Unassembled WGS sequence"/>
</dbReference>
<evidence type="ECO:0000313" key="3">
    <source>
        <dbReference type="Proteomes" id="UP001458880"/>
    </source>
</evidence>
<accession>A0AAW1LEQ8</accession>
<protein>
    <submittedName>
        <fullName evidence="2">Uncharacterized protein</fullName>
    </submittedName>
</protein>
<gene>
    <name evidence="2" type="ORF">QE152_g13117</name>
</gene>
<evidence type="ECO:0000256" key="1">
    <source>
        <dbReference type="SAM" id="MobiDB-lite"/>
    </source>
</evidence>
<reference evidence="2 3" key="1">
    <citation type="journal article" date="2024" name="BMC Genomics">
        <title>De novo assembly and annotation of Popillia japonica's genome with initial clues to its potential as an invasive pest.</title>
        <authorList>
            <person name="Cucini C."/>
            <person name="Boschi S."/>
            <person name="Funari R."/>
            <person name="Cardaioli E."/>
            <person name="Iannotti N."/>
            <person name="Marturano G."/>
            <person name="Paoli F."/>
            <person name="Bruttini M."/>
            <person name="Carapelli A."/>
            <person name="Frati F."/>
            <person name="Nardi F."/>
        </authorList>
    </citation>
    <scope>NUCLEOTIDE SEQUENCE [LARGE SCALE GENOMIC DNA]</scope>
    <source>
        <strain evidence="2">DMR45628</strain>
    </source>
</reference>
<feature type="region of interest" description="Disordered" evidence="1">
    <location>
        <begin position="60"/>
        <end position="99"/>
    </location>
</feature>
<proteinExistence type="predicted"/>
<keyword evidence="3" id="KW-1185">Reference proteome</keyword>
<name>A0AAW1LEQ8_POPJA</name>
<evidence type="ECO:0000313" key="2">
    <source>
        <dbReference type="EMBL" id="KAK9732071.1"/>
    </source>
</evidence>